<dbReference type="Proteomes" id="UP000218811">
    <property type="component" value="Unassembled WGS sequence"/>
</dbReference>
<accession>A0A2H3J4N5</accession>
<sequence>MLIMICAVSPVPTGVTHSNERVPSSIPWHAALLKMENVVRYRTVLSPSVVLMQARRRTRQADDLAAQLEVRSRAGACSRGHSAARKCAVLGTTHAGVSSLRDTLRKLTIDSIDRSKLKVVIRRCYREWEEIAISFRENIR</sequence>
<dbReference type="AlphaFoldDB" id="A0A2H3J4N5"/>
<protein>
    <submittedName>
        <fullName evidence="1">Uncharacterized protein</fullName>
    </submittedName>
</protein>
<name>A0A2H3J4N5_WOLCO</name>
<reference evidence="1 2" key="1">
    <citation type="journal article" date="2012" name="Science">
        <title>The Paleozoic origin of enzymatic lignin decomposition reconstructed from 31 fungal genomes.</title>
        <authorList>
            <person name="Floudas D."/>
            <person name="Binder M."/>
            <person name="Riley R."/>
            <person name="Barry K."/>
            <person name="Blanchette R.A."/>
            <person name="Henrissat B."/>
            <person name="Martinez A.T."/>
            <person name="Otillar R."/>
            <person name="Spatafora J.W."/>
            <person name="Yadav J.S."/>
            <person name="Aerts A."/>
            <person name="Benoit I."/>
            <person name="Boyd A."/>
            <person name="Carlson A."/>
            <person name="Copeland A."/>
            <person name="Coutinho P.M."/>
            <person name="de Vries R.P."/>
            <person name="Ferreira P."/>
            <person name="Findley K."/>
            <person name="Foster B."/>
            <person name="Gaskell J."/>
            <person name="Glotzer D."/>
            <person name="Gorecki P."/>
            <person name="Heitman J."/>
            <person name="Hesse C."/>
            <person name="Hori C."/>
            <person name="Igarashi K."/>
            <person name="Jurgens J.A."/>
            <person name="Kallen N."/>
            <person name="Kersten P."/>
            <person name="Kohler A."/>
            <person name="Kuees U."/>
            <person name="Kumar T.K.A."/>
            <person name="Kuo A."/>
            <person name="LaButti K."/>
            <person name="Larrondo L.F."/>
            <person name="Lindquist E."/>
            <person name="Ling A."/>
            <person name="Lombard V."/>
            <person name="Lucas S."/>
            <person name="Lundell T."/>
            <person name="Martin R."/>
            <person name="McLaughlin D.J."/>
            <person name="Morgenstern I."/>
            <person name="Morin E."/>
            <person name="Murat C."/>
            <person name="Nagy L.G."/>
            <person name="Nolan M."/>
            <person name="Ohm R.A."/>
            <person name="Patyshakuliyeva A."/>
            <person name="Rokas A."/>
            <person name="Ruiz-Duenas F.J."/>
            <person name="Sabat G."/>
            <person name="Salamov A."/>
            <person name="Samejima M."/>
            <person name="Schmutz J."/>
            <person name="Slot J.C."/>
            <person name="St John F."/>
            <person name="Stenlid J."/>
            <person name="Sun H."/>
            <person name="Sun S."/>
            <person name="Syed K."/>
            <person name="Tsang A."/>
            <person name="Wiebenga A."/>
            <person name="Young D."/>
            <person name="Pisabarro A."/>
            <person name="Eastwood D.C."/>
            <person name="Martin F."/>
            <person name="Cullen D."/>
            <person name="Grigoriev I.V."/>
            <person name="Hibbett D.S."/>
        </authorList>
    </citation>
    <scope>NUCLEOTIDE SEQUENCE [LARGE SCALE GENOMIC DNA]</scope>
    <source>
        <strain evidence="1 2">MD-104</strain>
    </source>
</reference>
<proteinExistence type="predicted"/>
<organism evidence="1 2">
    <name type="scientific">Wolfiporia cocos (strain MD-104)</name>
    <name type="common">Brown rot fungus</name>
    <dbReference type="NCBI Taxonomy" id="742152"/>
    <lineage>
        <taxon>Eukaryota</taxon>
        <taxon>Fungi</taxon>
        <taxon>Dikarya</taxon>
        <taxon>Basidiomycota</taxon>
        <taxon>Agaricomycotina</taxon>
        <taxon>Agaricomycetes</taxon>
        <taxon>Polyporales</taxon>
        <taxon>Phaeolaceae</taxon>
        <taxon>Wolfiporia</taxon>
    </lineage>
</organism>
<evidence type="ECO:0000313" key="1">
    <source>
        <dbReference type="EMBL" id="PCH36625.1"/>
    </source>
</evidence>
<evidence type="ECO:0000313" key="2">
    <source>
        <dbReference type="Proteomes" id="UP000218811"/>
    </source>
</evidence>
<gene>
    <name evidence="1" type="ORF">WOLCODRAFT_157328</name>
</gene>
<keyword evidence="2" id="KW-1185">Reference proteome</keyword>
<dbReference type="EMBL" id="KB467887">
    <property type="protein sequence ID" value="PCH36625.1"/>
    <property type="molecule type" value="Genomic_DNA"/>
</dbReference>